<reference evidence="2" key="2">
    <citation type="submission" date="2008-04" db="EMBL/GenBank/DDBJ databases">
        <title>Draft genome sequence of Providencia stuartii(ATCC 25827).</title>
        <authorList>
            <person name="Sudarsanam P."/>
            <person name="Ley R."/>
            <person name="Guruge J."/>
            <person name="Turnbaugh P.J."/>
            <person name="Mahowald M."/>
            <person name="Liep D."/>
            <person name="Gordon J."/>
        </authorList>
    </citation>
    <scope>NUCLEOTIDE SEQUENCE [LARGE SCALE GENOMIC DNA]</scope>
    <source>
        <strain evidence="2">ATCC 25827</strain>
    </source>
</reference>
<organism evidence="1 2">
    <name type="scientific">Providencia stuartii ATCC 25827</name>
    <dbReference type="NCBI Taxonomy" id="471874"/>
    <lineage>
        <taxon>Bacteria</taxon>
        <taxon>Pseudomonadati</taxon>
        <taxon>Pseudomonadota</taxon>
        <taxon>Gammaproteobacteria</taxon>
        <taxon>Enterobacterales</taxon>
        <taxon>Morganellaceae</taxon>
        <taxon>Providencia</taxon>
    </lineage>
</organism>
<dbReference type="EMBL" id="ABJD02000101">
    <property type="protein sequence ID" value="EDU59202.1"/>
    <property type="molecule type" value="Genomic_DNA"/>
</dbReference>
<reference evidence="2" key="1">
    <citation type="submission" date="2008-04" db="EMBL/GenBank/DDBJ databases">
        <title>Draft genome sequence of Providencia stuartii (ATCC 25827).</title>
        <authorList>
            <person name="Sudarsanam P."/>
            <person name="Ley R."/>
            <person name="Guruge J."/>
            <person name="Turnbaugh P.J."/>
            <person name="Mahowald M."/>
            <person name="Liep D."/>
            <person name="Gordon J."/>
        </authorList>
    </citation>
    <scope>NUCLEOTIDE SEQUENCE [LARGE SCALE GENOMIC DNA]</scope>
    <source>
        <strain evidence="2">ATCC 25827</strain>
    </source>
</reference>
<comment type="caution">
    <text evidence="1">The sequence shown here is derived from an EMBL/GenBank/DDBJ whole genome shotgun (WGS) entry which is preliminary data.</text>
</comment>
<evidence type="ECO:0000313" key="1">
    <source>
        <dbReference type="EMBL" id="EDU59202.1"/>
    </source>
</evidence>
<dbReference type="Proteomes" id="UP000004506">
    <property type="component" value="Unassembled WGS sequence"/>
</dbReference>
<gene>
    <name evidence="1" type="ORF">PROSTU_02390</name>
</gene>
<proteinExistence type="predicted"/>
<reference evidence="1 2" key="3">
    <citation type="submission" date="2008-05" db="EMBL/GenBank/DDBJ databases">
        <authorList>
            <person name="Fulton L."/>
            <person name="Clifton S."/>
            <person name="Fulton B."/>
            <person name="Xu J."/>
            <person name="Minx P."/>
            <person name="Pepin K.H."/>
            <person name="Johnson M."/>
            <person name="Thiruvilangam P."/>
            <person name="Bhonagiri V."/>
            <person name="Nash W.E."/>
            <person name="Mardis E.R."/>
            <person name="Wilson R.K."/>
        </authorList>
    </citation>
    <scope>NUCLEOTIDE SEQUENCE [LARGE SCALE GENOMIC DNA]</scope>
    <source>
        <strain evidence="1 2">ATCC 25827</strain>
    </source>
</reference>
<sequence>MIDTHSDDIYQDTLRNNASFYRFLATLRPETPLDVLRQHGRISYQPCWKLPRIAQEEWQGLWVPNETGWESLSEENIHQTRGVGEWPDLPHKSMTPLVHGLQEDGGDYLRYLIYWKSQCLSVITKQF</sequence>
<protein>
    <submittedName>
        <fullName evidence="1">Uncharacterized protein</fullName>
    </submittedName>
</protein>
<evidence type="ECO:0000313" key="2">
    <source>
        <dbReference type="Proteomes" id="UP000004506"/>
    </source>
</evidence>
<dbReference type="AlphaFoldDB" id="A0AA86YZ95"/>
<name>A0AA86YZ95_PROST</name>
<accession>A0AA86YZ95</accession>